<dbReference type="SUPFAM" id="SSF109998">
    <property type="entry name" value="Triger factor/SurA peptide-binding domain-like"/>
    <property type="match status" value="1"/>
</dbReference>
<gene>
    <name evidence="5" type="ORF">MNB_SV-3-513</name>
</gene>
<evidence type="ECO:0000256" key="1">
    <source>
        <dbReference type="ARBA" id="ARBA00022729"/>
    </source>
</evidence>
<keyword evidence="1" id="KW-0732">Signal</keyword>
<feature type="domain" description="Cj1289-like C-terminal" evidence="4">
    <location>
        <begin position="136"/>
        <end position="227"/>
    </location>
</feature>
<dbReference type="EMBL" id="FPHI01000024">
    <property type="protein sequence ID" value="SFV63857.1"/>
    <property type="molecule type" value="Genomic_DNA"/>
</dbReference>
<evidence type="ECO:0000313" key="5">
    <source>
        <dbReference type="EMBL" id="SFV63857.1"/>
    </source>
</evidence>
<dbReference type="Pfam" id="PF09312">
    <property type="entry name" value="SurA_N"/>
    <property type="match status" value="1"/>
</dbReference>
<proteinExistence type="predicted"/>
<evidence type="ECO:0000256" key="2">
    <source>
        <dbReference type="ARBA" id="ARBA00023110"/>
    </source>
</evidence>
<dbReference type="PANTHER" id="PTHR47637">
    <property type="entry name" value="CHAPERONE SURA"/>
    <property type="match status" value="1"/>
</dbReference>
<keyword evidence="2" id="KW-0697">Rotamase</keyword>
<keyword evidence="2" id="KW-0413">Isomerase</keyword>
<reference evidence="5" key="1">
    <citation type="submission" date="2016-10" db="EMBL/GenBank/DDBJ databases">
        <authorList>
            <person name="de Groot N.N."/>
        </authorList>
    </citation>
    <scope>NUCLEOTIDE SEQUENCE</scope>
</reference>
<dbReference type="InterPro" id="IPR055131">
    <property type="entry name" value="Cj1289-like_C"/>
</dbReference>
<dbReference type="InterPro" id="IPR050280">
    <property type="entry name" value="OMP_Chaperone_SurA"/>
</dbReference>
<dbReference type="InterPro" id="IPR027304">
    <property type="entry name" value="Trigger_fact/SurA_dom_sf"/>
</dbReference>
<accession>A0A1W1CDN8</accession>
<name>A0A1W1CDN8_9ZZZZ</name>
<sequence length="273" mass="31246">MMKKLLFLGLLVLFTFAQAKIIDGIVCVVEGECITSAEVRAIRRQYSLPQKAALDLLIADRLQKSAMKDIVVDENLIDSKISSIAAKNNLTVPQMQKILKAQGTSWGHYRSGMRNALKKEKFFQEHIIKTIPEPSEDELKLYYTKHKRAFVIPRIVNLIEYSSKSEKKMKDFLRTKNTKMLKSRRVSKLSKNLNLALLNTILQTPNGSYTRSFNAGDQYIAYKVLSKKGTMTMPFEAAKGAVVTQWKRQQQGKAIKDYFEKLKTNADVQYIER</sequence>
<evidence type="ECO:0000259" key="3">
    <source>
        <dbReference type="Pfam" id="PF09312"/>
    </source>
</evidence>
<dbReference type="InterPro" id="IPR015391">
    <property type="entry name" value="SurA_N"/>
</dbReference>
<evidence type="ECO:0000259" key="4">
    <source>
        <dbReference type="Pfam" id="PF22506"/>
    </source>
</evidence>
<organism evidence="5">
    <name type="scientific">hydrothermal vent metagenome</name>
    <dbReference type="NCBI Taxonomy" id="652676"/>
    <lineage>
        <taxon>unclassified sequences</taxon>
        <taxon>metagenomes</taxon>
        <taxon>ecological metagenomes</taxon>
    </lineage>
</organism>
<dbReference type="InterPro" id="IPR046357">
    <property type="entry name" value="PPIase_dom_sf"/>
</dbReference>
<dbReference type="Pfam" id="PF22506">
    <property type="entry name" value="Cj1289-like_C"/>
    <property type="match status" value="1"/>
</dbReference>
<dbReference type="GO" id="GO:0003755">
    <property type="term" value="F:peptidyl-prolyl cis-trans isomerase activity"/>
    <property type="evidence" value="ECO:0007669"/>
    <property type="project" value="UniProtKB-KW"/>
</dbReference>
<feature type="domain" description="SurA N-terminal" evidence="3">
    <location>
        <begin position="47"/>
        <end position="117"/>
    </location>
</feature>
<dbReference type="Gene3D" id="3.10.50.40">
    <property type="match status" value="1"/>
</dbReference>
<dbReference type="Gene3D" id="1.10.4030.10">
    <property type="entry name" value="Porin chaperone SurA, peptide-binding domain"/>
    <property type="match status" value="1"/>
</dbReference>
<dbReference type="PANTHER" id="PTHR47637:SF1">
    <property type="entry name" value="CHAPERONE SURA"/>
    <property type="match status" value="1"/>
</dbReference>
<protein>
    <submittedName>
        <fullName evidence="5">Possible periplasmic protein</fullName>
    </submittedName>
</protein>
<dbReference type="AlphaFoldDB" id="A0A1W1CDN8"/>